<feature type="chain" id="PRO_5033419666" evidence="1">
    <location>
        <begin position="19"/>
        <end position="174"/>
    </location>
</feature>
<keyword evidence="1" id="KW-0732">Signal</keyword>
<feature type="signal peptide" evidence="1">
    <location>
        <begin position="1"/>
        <end position="18"/>
    </location>
</feature>
<accession>A0A415QQM9</accession>
<organism evidence="4 6">
    <name type="scientific">Butyricimonas virosa</name>
    <dbReference type="NCBI Taxonomy" id="544645"/>
    <lineage>
        <taxon>Bacteria</taxon>
        <taxon>Pseudomonadati</taxon>
        <taxon>Bacteroidota</taxon>
        <taxon>Bacteroidia</taxon>
        <taxon>Bacteroidales</taxon>
        <taxon>Odoribacteraceae</taxon>
        <taxon>Butyricimonas</taxon>
    </lineage>
</organism>
<dbReference type="RefSeq" id="WP_118258932.1">
    <property type="nucleotide sequence ID" value="NZ_CABJDM010000002.1"/>
</dbReference>
<reference evidence="5 6" key="1">
    <citation type="submission" date="2018-08" db="EMBL/GenBank/DDBJ databases">
        <title>A genome reference for cultivated species of the human gut microbiota.</title>
        <authorList>
            <person name="Zou Y."/>
            <person name="Xue W."/>
            <person name="Luo G."/>
        </authorList>
    </citation>
    <scope>NUCLEOTIDE SEQUENCE [LARGE SCALE GENOMIC DNA]</scope>
    <source>
        <strain evidence="3 5">AF14-49</strain>
        <strain evidence="4 6">AF34-33</strain>
    </source>
</reference>
<evidence type="ECO:0000313" key="3">
    <source>
        <dbReference type="EMBL" id="RGV35311.1"/>
    </source>
</evidence>
<evidence type="ECO:0000313" key="4">
    <source>
        <dbReference type="EMBL" id="RHM46972.1"/>
    </source>
</evidence>
<dbReference type="Proteomes" id="UP000283589">
    <property type="component" value="Unassembled WGS sequence"/>
</dbReference>
<gene>
    <name evidence="3" type="ORF">DWW18_04360</name>
    <name evidence="4" type="ORF">DWZ68_03165</name>
</gene>
<name>A0A415QQM9_9BACT</name>
<dbReference type="EMBL" id="QRPV01000002">
    <property type="protein sequence ID" value="RHM46972.1"/>
    <property type="molecule type" value="Genomic_DNA"/>
</dbReference>
<comment type="caution">
    <text evidence="4">The sequence shown here is derived from an EMBL/GenBank/DDBJ whole genome shotgun (WGS) entry which is preliminary data.</text>
</comment>
<dbReference type="Proteomes" id="UP000286038">
    <property type="component" value="Unassembled WGS sequence"/>
</dbReference>
<proteinExistence type="predicted"/>
<evidence type="ECO:0000313" key="6">
    <source>
        <dbReference type="Proteomes" id="UP000286038"/>
    </source>
</evidence>
<evidence type="ECO:0000256" key="1">
    <source>
        <dbReference type="SAM" id="SignalP"/>
    </source>
</evidence>
<dbReference type="InterPro" id="IPR007730">
    <property type="entry name" value="SPOR-like_dom"/>
</dbReference>
<dbReference type="EMBL" id="QRZA01000004">
    <property type="protein sequence ID" value="RGV35311.1"/>
    <property type="molecule type" value="Genomic_DNA"/>
</dbReference>
<sequence length="174" mass="19893">MKLTLVILSLFITSLAWAQTDSIPPVKKEIDFVKRLSEADSITGGKVIIHADPKIEQLLKLNISVNRKEQLFQGYRIQILSRSSYGTNIDTLKNYTKRFEEEFPDIPAYLQYTDPDFKIRVGNFRTRIEAIPALKRIRKKYSGAYPVKTTIYLHELNPVVEQDTVNAPPAVPLS</sequence>
<evidence type="ECO:0000313" key="5">
    <source>
        <dbReference type="Proteomes" id="UP000283589"/>
    </source>
</evidence>
<dbReference type="STRING" id="1121130.GCA_000519105_00783"/>
<dbReference type="Pfam" id="PF05036">
    <property type="entry name" value="SPOR"/>
    <property type="match status" value="1"/>
</dbReference>
<dbReference type="GO" id="GO:0042834">
    <property type="term" value="F:peptidoglycan binding"/>
    <property type="evidence" value="ECO:0007669"/>
    <property type="project" value="InterPro"/>
</dbReference>
<dbReference type="AlphaFoldDB" id="A0A415QQM9"/>
<protein>
    <submittedName>
        <fullName evidence="4">SPOR domain-containing protein</fullName>
    </submittedName>
</protein>
<evidence type="ECO:0000259" key="2">
    <source>
        <dbReference type="Pfam" id="PF05036"/>
    </source>
</evidence>
<feature type="domain" description="SPOR" evidence="2">
    <location>
        <begin position="74"/>
        <end position="147"/>
    </location>
</feature>